<keyword evidence="3" id="KW-1185">Reference proteome</keyword>
<gene>
    <name evidence="2" type="ORF">Cch02nite_72510</name>
</gene>
<comment type="caution">
    <text evidence="2">The sequence shown here is derived from an EMBL/GenBank/DDBJ whole genome shotgun (WGS) entry which is preliminary data.</text>
</comment>
<keyword evidence="1" id="KW-0812">Transmembrane</keyword>
<proteinExistence type="predicted"/>
<dbReference type="Proteomes" id="UP000619293">
    <property type="component" value="Unassembled WGS sequence"/>
</dbReference>
<keyword evidence="1" id="KW-0472">Membrane</keyword>
<dbReference type="AlphaFoldDB" id="A0A8J3NVB1"/>
<name>A0A8J3NVB1_9ACTN</name>
<sequence>MSDAAQNGYPAAGRVPAPASGKRRTWTAAIVAILLIVAALIVLVVTRLHDEGPLEGDAGLAVTIPVRPGDTGVAWGNLELYNHSGEMIVLDRIEAVHGHGDLALIREPYIWGADRLAIANSRSLVAYQLPLPTEWASIPEHPVKGYEIPPMPADAPAGSEQAIGPEIVIEVGPPTQAASIDKIRVHYHVGGRSYVKEFDNSLTVCPARGQEPGCG</sequence>
<organism evidence="2 3">
    <name type="scientific">Catellatospora chokoriensis</name>
    <dbReference type="NCBI Taxonomy" id="310353"/>
    <lineage>
        <taxon>Bacteria</taxon>
        <taxon>Bacillati</taxon>
        <taxon>Actinomycetota</taxon>
        <taxon>Actinomycetes</taxon>
        <taxon>Micromonosporales</taxon>
        <taxon>Micromonosporaceae</taxon>
        <taxon>Catellatospora</taxon>
    </lineage>
</organism>
<accession>A0A8J3NVB1</accession>
<protein>
    <submittedName>
        <fullName evidence="2">Uncharacterized protein</fullName>
    </submittedName>
</protein>
<evidence type="ECO:0000313" key="3">
    <source>
        <dbReference type="Proteomes" id="UP000619293"/>
    </source>
</evidence>
<reference evidence="2 3" key="1">
    <citation type="submission" date="2021-01" db="EMBL/GenBank/DDBJ databases">
        <title>Whole genome shotgun sequence of Catellatospora chokoriensis NBRC 107358.</title>
        <authorList>
            <person name="Komaki H."/>
            <person name="Tamura T."/>
        </authorList>
    </citation>
    <scope>NUCLEOTIDE SEQUENCE [LARGE SCALE GENOMIC DNA]</scope>
    <source>
        <strain evidence="2 3">NBRC 107358</strain>
    </source>
</reference>
<evidence type="ECO:0000313" key="2">
    <source>
        <dbReference type="EMBL" id="GIF93807.1"/>
    </source>
</evidence>
<feature type="transmembrane region" description="Helical" evidence="1">
    <location>
        <begin position="26"/>
        <end position="45"/>
    </location>
</feature>
<keyword evidence="1" id="KW-1133">Transmembrane helix</keyword>
<dbReference type="RefSeq" id="WP_191838688.1">
    <property type="nucleotide sequence ID" value="NZ_BAAALB010000025.1"/>
</dbReference>
<evidence type="ECO:0000256" key="1">
    <source>
        <dbReference type="SAM" id="Phobius"/>
    </source>
</evidence>
<dbReference type="EMBL" id="BONG01000073">
    <property type="protein sequence ID" value="GIF93807.1"/>
    <property type="molecule type" value="Genomic_DNA"/>
</dbReference>